<gene>
    <name evidence="2" type="ORF">ALEPTO_LOCUS9330</name>
</gene>
<accession>A0A9N9GWK0</accession>
<dbReference type="AlphaFoldDB" id="A0A9N9GWK0"/>
<comment type="caution">
    <text evidence="2">The sequence shown here is derived from an EMBL/GenBank/DDBJ whole genome shotgun (WGS) entry which is preliminary data.</text>
</comment>
<organism evidence="2 3">
    <name type="scientific">Ambispora leptoticha</name>
    <dbReference type="NCBI Taxonomy" id="144679"/>
    <lineage>
        <taxon>Eukaryota</taxon>
        <taxon>Fungi</taxon>
        <taxon>Fungi incertae sedis</taxon>
        <taxon>Mucoromycota</taxon>
        <taxon>Glomeromycotina</taxon>
        <taxon>Glomeromycetes</taxon>
        <taxon>Archaeosporales</taxon>
        <taxon>Ambisporaceae</taxon>
        <taxon>Ambispora</taxon>
    </lineage>
</organism>
<reference evidence="2" key="1">
    <citation type="submission" date="2021-06" db="EMBL/GenBank/DDBJ databases">
        <authorList>
            <person name="Kallberg Y."/>
            <person name="Tangrot J."/>
            <person name="Rosling A."/>
        </authorList>
    </citation>
    <scope>NUCLEOTIDE SEQUENCE</scope>
    <source>
        <strain evidence="2">FL130A</strain>
    </source>
</reference>
<sequence length="58" mass="6374">MDQQDQTQTQQQPLLRQRQNQPAPAGPPNLVQILISGTTNIFDSQTLASNANDNNISI</sequence>
<proteinExistence type="predicted"/>
<protein>
    <submittedName>
        <fullName evidence="2">10238_t:CDS:1</fullName>
    </submittedName>
</protein>
<evidence type="ECO:0000256" key="1">
    <source>
        <dbReference type="SAM" id="MobiDB-lite"/>
    </source>
</evidence>
<evidence type="ECO:0000313" key="3">
    <source>
        <dbReference type="Proteomes" id="UP000789508"/>
    </source>
</evidence>
<keyword evidence="3" id="KW-1185">Reference proteome</keyword>
<dbReference type="Proteomes" id="UP000789508">
    <property type="component" value="Unassembled WGS sequence"/>
</dbReference>
<evidence type="ECO:0000313" key="2">
    <source>
        <dbReference type="EMBL" id="CAG8630449.1"/>
    </source>
</evidence>
<feature type="region of interest" description="Disordered" evidence="1">
    <location>
        <begin position="1"/>
        <end position="31"/>
    </location>
</feature>
<dbReference type="EMBL" id="CAJVPS010006989">
    <property type="protein sequence ID" value="CAG8630449.1"/>
    <property type="molecule type" value="Genomic_DNA"/>
</dbReference>
<name>A0A9N9GWK0_9GLOM</name>
<feature type="compositionally biased region" description="Low complexity" evidence="1">
    <location>
        <begin position="1"/>
        <end position="22"/>
    </location>
</feature>